<evidence type="ECO:0000313" key="2">
    <source>
        <dbReference type="EMBL" id="ATP56066.1"/>
    </source>
</evidence>
<reference evidence="2 3" key="1">
    <citation type="submission" date="2017-10" db="EMBL/GenBank/DDBJ databases">
        <title>Whole genome of Pedobacter ginsengisoli T01R-27 isolated from tomato rhizosphere.</title>
        <authorList>
            <person name="Weon H.-Y."/>
            <person name="Lee S.A."/>
            <person name="Sang M.K."/>
            <person name="Song J."/>
        </authorList>
    </citation>
    <scope>NUCLEOTIDE SEQUENCE [LARGE SCALE GENOMIC DNA]</scope>
    <source>
        <strain evidence="2 3">T01R-27</strain>
    </source>
</reference>
<keyword evidence="1" id="KW-0732">Signal</keyword>
<accession>A0A2D1U387</accession>
<dbReference type="Proteomes" id="UP000223749">
    <property type="component" value="Chromosome"/>
</dbReference>
<dbReference type="OrthoDB" id="9776605at2"/>
<dbReference type="Gene3D" id="1.25.40.10">
    <property type="entry name" value="Tetratricopeptide repeat domain"/>
    <property type="match status" value="1"/>
</dbReference>
<gene>
    <name evidence="2" type="ORF">CPT03_06130</name>
</gene>
<keyword evidence="3" id="KW-1185">Reference proteome</keyword>
<proteinExistence type="predicted"/>
<dbReference type="EMBL" id="CP024091">
    <property type="protein sequence ID" value="ATP56066.1"/>
    <property type="molecule type" value="Genomic_DNA"/>
</dbReference>
<dbReference type="KEGG" id="pgs:CPT03_06130"/>
<feature type="signal peptide" evidence="1">
    <location>
        <begin position="1"/>
        <end position="25"/>
    </location>
</feature>
<protein>
    <submittedName>
        <fullName evidence="2">Uncharacterized protein</fullName>
    </submittedName>
</protein>
<name>A0A2D1U387_9SPHI</name>
<feature type="chain" id="PRO_5013924631" evidence="1">
    <location>
        <begin position="26"/>
        <end position="280"/>
    </location>
</feature>
<evidence type="ECO:0000313" key="3">
    <source>
        <dbReference type="Proteomes" id="UP000223749"/>
    </source>
</evidence>
<dbReference type="SUPFAM" id="SSF48452">
    <property type="entry name" value="TPR-like"/>
    <property type="match status" value="1"/>
</dbReference>
<dbReference type="InterPro" id="IPR011990">
    <property type="entry name" value="TPR-like_helical_dom_sf"/>
</dbReference>
<dbReference type="AlphaFoldDB" id="A0A2D1U387"/>
<organism evidence="2 3">
    <name type="scientific">Pedobacter ginsengisoli</name>
    <dbReference type="NCBI Taxonomy" id="363852"/>
    <lineage>
        <taxon>Bacteria</taxon>
        <taxon>Pseudomonadati</taxon>
        <taxon>Bacteroidota</taxon>
        <taxon>Sphingobacteriia</taxon>
        <taxon>Sphingobacteriales</taxon>
        <taxon>Sphingobacteriaceae</taxon>
        <taxon>Pedobacter</taxon>
    </lineage>
</organism>
<dbReference type="RefSeq" id="WP_099438008.1">
    <property type="nucleotide sequence ID" value="NZ_CP024091.1"/>
</dbReference>
<sequence length="280" mass="32630">MKLKNKLFLSALLYLLLFLSFSSHAQNFNILVNRADSLKALKENEKAILFYNQAIDLILNNKEEVHDYKWHNVLINAGNTAWEIDKKTNNRSFLPQKYWGMAYGSHGEKLADKIIFLKDYGIKDMIIYYSYGGMMSNYNIGGCSDNITKYLLWLKDKTTYIQQFSECDSYKPIAIKASPIQEFYLVNKNKMAVEKLSRVHEMTDMPIYDLDFVTDTGTFFRTTFHQFDLDIPDSPAGSIENYQRNMTTQLSKFIPMIWQAVRNYNNTMHSGKERGLVGRF</sequence>
<evidence type="ECO:0000256" key="1">
    <source>
        <dbReference type="SAM" id="SignalP"/>
    </source>
</evidence>